<feature type="transmembrane region" description="Helical" evidence="1">
    <location>
        <begin position="30"/>
        <end position="52"/>
    </location>
</feature>
<feature type="transmembrane region" description="Helical" evidence="1">
    <location>
        <begin position="64"/>
        <end position="88"/>
    </location>
</feature>
<gene>
    <name evidence="2" type="ORF">BN46_0321</name>
    <name evidence="3" type="ORF">HMPREF9719_00191</name>
</gene>
<reference evidence="2 5" key="1">
    <citation type="journal article" date="2012" name="J. Bacteriol.">
        <title>Draft Genome Sequence of Turicella otitidis ATCC 51513, Isolated from Middle Ear Fluid from a Child with Otitis Media.</title>
        <authorList>
            <person name="Brinkrolf K."/>
            <person name="Schneider J."/>
            <person name="Knecht M."/>
            <person name="Ruckert C."/>
            <person name="Tauch A."/>
        </authorList>
    </citation>
    <scope>NUCLEOTIDE SEQUENCE [LARGE SCALE GENOMIC DNA]</scope>
    <source>
        <strain evidence="2 5">ATCC 51513</strain>
    </source>
</reference>
<dbReference type="InterPro" id="IPR007436">
    <property type="entry name" value="DUF485"/>
</dbReference>
<dbReference type="AlphaFoldDB" id="I7LBF5"/>
<dbReference type="Proteomes" id="UP000006078">
    <property type="component" value="Unassembled WGS sequence"/>
</dbReference>
<dbReference type="OrthoDB" id="3543412at2"/>
<dbReference type="PANTHER" id="PTHR38441:SF1">
    <property type="entry name" value="MEMBRANE PROTEIN"/>
    <property type="match status" value="1"/>
</dbReference>
<proteinExistence type="predicted"/>
<dbReference type="RefSeq" id="WP_004600081.1">
    <property type="nucleotide sequence ID" value="NZ_HF541865.1"/>
</dbReference>
<dbReference type="EMBL" id="CAJZ01000040">
    <property type="protein sequence ID" value="CCI83069.1"/>
    <property type="molecule type" value="Genomic_DNA"/>
</dbReference>
<dbReference type="Pfam" id="PF04341">
    <property type="entry name" value="DUF485"/>
    <property type="match status" value="1"/>
</dbReference>
<evidence type="ECO:0000313" key="5">
    <source>
        <dbReference type="Proteomes" id="UP000011016"/>
    </source>
</evidence>
<keyword evidence="1" id="KW-1133">Transmembrane helix</keyword>
<dbReference type="Proteomes" id="UP000011016">
    <property type="component" value="Unassembled WGS sequence"/>
</dbReference>
<evidence type="ECO:0000313" key="4">
    <source>
        <dbReference type="Proteomes" id="UP000006078"/>
    </source>
</evidence>
<dbReference type="EMBL" id="AHAE01000013">
    <property type="protein sequence ID" value="EJZ82868.1"/>
    <property type="molecule type" value="Genomic_DNA"/>
</dbReference>
<dbReference type="PANTHER" id="PTHR38441">
    <property type="entry name" value="INTEGRAL MEMBRANE PROTEIN-RELATED"/>
    <property type="match status" value="1"/>
</dbReference>
<keyword evidence="1" id="KW-0812">Transmembrane</keyword>
<evidence type="ECO:0000313" key="2">
    <source>
        <dbReference type="EMBL" id="CCI83069.1"/>
    </source>
</evidence>
<evidence type="ECO:0000256" key="1">
    <source>
        <dbReference type="SAM" id="Phobius"/>
    </source>
</evidence>
<dbReference type="eggNOG" id="COG3162">
    <property type="taxonomic scope" value="Bacteria"/>
</dbReference>
<keyword evidence="4" id="KW-1185">Reference proteome</keyword>
<comment type="caution">
    <text evidence="2">The sequence shown here is derived from an EMBL/GenBank/DDBJ whole genome shotgun (WGS) entry which is preliminary data.</text>
</comment>
<protein>
    <submittedName>
        <fullName evidence="2">Putative membrane protein</fullName>
    </submittedName>
</protein>
<dbReference type="HOGENOM" id="CLU_123372_1_0_11"/>
<name>I7LBF5_9CORY</name>
<reference evidence="3 4" key="2">
    <citation type="submission" date="2012-08" db="EMBL/GenBank/DDBJ databases">
        <title>The Genome Sequence of Turicella otitidis ATCC 51513.</title>
        <authorList>
            <consortium name="The Broad Institute Genome Sequencing Platform"/>
            <person name="Earl A."/>
            <person name="Ward D."/>
            <person name="Feldgarden M."/>
            <person name="Gevers D."/>
            <person name="Huys G."/>
            <person name="Walker B."/>
            <person name="Young S.K."/>
            <person name="Zeng Q."/>
            <person name="Gargeya S."/>
            <person name="Fitzgerald M."/>
            <person name="Haas B."/>
            <person name="Abouelleil A."/>
            <person name="Alvarado L."/>
            <person name="Arachchi H.M."/>
            <person name="Berlin A.M."/>
            <person name="Chapman S.B."/>
            <person name="Goldberg J."/>
            <person name="Griggs A."/>
            <person name="Gujja S."/>
            <person name="Hansen M."/>
            <person name="Howarth C."/>
            <person name="Imamovic A."/>
            <person name="Larimer J."/>
            <person name="McCowen C."/>
            <person name="Montmayeur A."/>
            <person name="Murphy C."/>
            <person name="Neiman D."/>
            <person name="Pearson M."/>
            <person name="Priest M."/>
            <person name="Roberts A."/>
            <person name="Saif S."/>
            <person name="Shea T."/>
            <person name="Sisk P."/>
            <person name="Sykes S."/>
            <person name="Wortman J."/>
            <person name="Nusbaum C."/>
            <person name="Birren B."/>
        </authorList>
    </citation>
    <scope>NUCLEOTIDE SEQUENCE [LARGE SCALE GENOMIC DNA]</scope>
    <source>
        <strain evidence="3 4">ATCC 51513</strain>
    </source>
</reference>
<sequence>MSTAPPAEVDYVALDGSPQFRELRRAKRGFCIPLAIVGGLWFVGYAVGAMFAPELYATPVAGSINLGVVLGVGQFVTTFAITAGYIAFMNSRIDPKIEAVRAAAEPAGKDQR</sequence>
<organism evidence="2 5">
    <name type="scientific">Corynebacterium otitidis ATCC 51513</name>
    <dbReference type="NCBI Taxonomy" id="883169"/>
    <lineage>
        <taxon>Bacteria</taxon>
        <taxon>Bacillati</taxon>
        <taxon>Actinomycetota</taxon>
        <taxon>Actinomycetes</taxon>
        <taxon>Mycobacteriales</taxon>
        <taxon>Corynebacteriaceae</taxon>
        <taxon>Corynebacterium</taxon>
    </lineage>
</organism>
<keyword evidence="1" id="KW-0472">Membrane</keyword>
<evidence type="ECO:0000313" key="3">
    <source>
        <dbReference type="EMBL" id="EJZ82868.1"/>
    </source>
</evidence>
<accession>I7LBF5</accession>